<name>A0A7W2I4J9_9CORY</name>
<proteinExistence type="predicted"/>
<dbReference type="EMBL" id="JACDTZ010000002">
    <property type="protein sequence ID" value="MBA5245192.1"/>
    <property type="molecule type" value="Genomic_DNA"/>
</dbReference>
<comment type="caution">
    <text evidence="1">The sequence shown here is derived from an EMBL/GenBank/DDBJ whole genome shotgun (WGS) entry which is preliminary data.</text>
</comment>
<dbReference type="Proteomes" id="UP000523682">
    <property type="component" value="Unassembled WGS sequence"/>
</dbReference>
<sequence>MTHVGALDIDIDAVRTKYTEAIDAYRDAACELDAGRPVVAASAFGAGFAEEGQRIVDALEALHATSQRFLAARGENWGQVLSLSDATVAADQLSSEYLASIAGGVDNA</sequence>
<reference evidence="1 2" key="1">
    <citation type="submission" date="2020-07" db="EMBL/GenBank/DDBJ databases">
        <title>Draft genome and description of Corynebacterium haemomassiliense strain Marseile-Q3615 sp. nov.</title>
        <authorList>
            <person name="Boxberger M."/>
            <person name="La Scola B."/>
        </authorList>
    </citation>
    <scope>NUCLEOTIDE SEQUENCE [LARGE SCALE GENOMIC DNA]</scope>
    <source>
        <strain evidence="1 2">Marseille-Q3615</strain>
    </source>
</reference>
<gene>
    <name evidence="1" type="ORF">H0193_10320</name>
</gene>
<dbReference type="RefSeq" id="WP_181889839.1">
    <property type="nucleotide sequence ID" value="NZ_CP170998.1"/>
</dbReference>
<evidence type="ECO:0000313" key="1">
    <source>
        <dbReference type="EMBL" id="MBA5245192.1"/>
    </source>
</evidence>
<evidence type="ECO:0000313" key="2">
    <source>
        <dbReference type="Proteomes" id="UP000523682"/>
    </source>
</evidence>
<accession>A0A7W2I4J9</accession>
<organism evidence="1 2">
    <name type="scientific">Corynebacterium haemomassiliense</name>
    <dbReference type="NCBI Taxonomy" id="2754726"/>
    <lineage>
        <taxon>Bacteria</taxon>
        <taxon>Bacillati</taxon>
        <taxon>Actinomycetota</taxon>
        <taxon>Actinomycetes</taxon>
        <taxon>Mycobacteriales</taxon>
        <taxon>Corynebacteriaceae</taxon>
        <taxon>Corynebacterium</taxon>
    </lineage>
</organism>
<protein>
    <recommendedName>
        <fullName evidence="3">ESX-1 secretion-associated protein</fullName>
    </recommendedName>
</protein>
<evidence type="ECO:0008006" key="3">
    <source>
        <dbReference type="Google" id="ProtNLM"/>
    </source>
</evidence>
<keyword evidence="2" id="KW-1185">Reference proteome</keyword>
<dbReference type="AlphaFoldDB" id="A0A7W2I4J9"/>